<sequence length="102" mass="11672">MENNNQAIDSQIQDLMDSQDNELFLAASRRYEQQGGNPIFRAIFTQAGRNRSFRGIVHQKKFRLTFLQLRTPEENEPLGEALTEAIRQGLQQVVQAENINPA</sequence>
<reference evidence="1 2" key="1">
    <citation type="submission" date="2022-05" db="EMBL/GenBank/DDBJ databases">
        <authorList>
            <consortium name="Genoscope - CEA"/>
            <person name="William W."/>
        </authorList>
    </citation>
    <scope>NUCLEOTIDE SEQUENCE [LARGE SCALE GENOMIC DNA]</scope>
</reference>
<evidence type="ECO:0000313" key="1">
    <source>
        <dbReference type="EMBL" id="CAH3192048.1"/>
    </source>
</evidence>
<proteinExistence type="predicted"/>
<dbReference type="Proteomes" id="UP001159427">
    <property type="component" value="Unassembled WGS sequence"/>
</dbReference>
<comment type="caution">
    <text evidence="1">The sequence shown here is derived from an EMBL/GenBank/DDBJ whole genome shotgun (WGS) entry which is preliminary data.</text>
</comment>
<dbReference type="EMBL" id="CALNXI010003070">
    <property type="protein sequence ID" value="CAH3192048.1"/>
    <property type="molecule type" value="Genomic_DNA"/>
</dbReference>
<keyword evidence="2" id="KW-1185">Reference proteome</keyword>
<protein>
    <submittedName>
        <fullName evidence="1">Uncharacterized protein</fullName>
    </submittedName>
</protein>
<evidence type="ECO:0000313" key="2">
    <source>
        <dbReference type="Proteomes" id="UP001159427"/>
    </source>
</evidence>
<organism evidence="1 2">
    <name type="scientific">Porites evermanni</name>
    <dbReference type="NCBI Taxonomy" id="104178"/>
    <lineage>
        <taxon>Eukaryota</taxon>
        <taxon>Metazoa</taxon>
        <taxon>Cnidaria</taxon>
        <taxon>Anthozoa</taxon>
        <taxon>Hexacorallia</taxon>
        <taxon>Scleractinia</taxon>
        <taxon>Fungiina</taxon>
        <taxon>Poritidae</taxon>
        <taxon>Porites</taxon>
    </lineage>
</organism>
<name>A0ABN8SK84_9CNID</name>
<feature type="non-terminal residue" evidence="1">
    <location>
        <position position="102"/>
    </location>
</feature>
<gene>
    <name evidence="1" type="ORF">PEVE_00023157</name>
</gene>
<accession>A0ABN8SK84</accession>